<name>A0A9N9K0N7_9GLOM</name>
<dbReference type="AlphaFoldDB" id="A0A9N9K0N7"/>
<dbReference type="Proteomes" id="UP000789396">
    <property type="component" value="Unassembled WGS sequence"/>
</dbReference>
<comment type="caution">
    <text evidence="1">The sequence shown here is derived from an EMBL/GenBank/DDBJ whole genome shotgun (WGS) entry which is preliminary data.</text>
</comment>
<feature type="non-terminal residue" evidence="1">
    <location>
        <position position="1"/>
    </location>
</feature>
<evidence type="ECO:0000313" key="1">
    <source>
        <dbReference type="EMBL" id="CAG8803212.1"/>
    </source>
</evidence>
<keyword evidence="2" id="KW-1185">Reference proteome</keyword>
<accession>A0A9N9K0N7</accession>
<gene>
    <name evidence="1" type="ORF">RFULGI_LOCUS17952</name>
</gene>
<protein>
    <submittedName>
        <fullName evidence="1">12321_t:CDS:1</fullName>
    </submittedName>
</protein>
<sequence length="62" mass="7299">KVLGEKVIRLGVKENQSSELILEENTSNKLILDELIIENDKNDQELDYYNEKEKNLYIHIPL</sequence>
<proteinExistence type="predicted"/>
<reference evidence="1" key="1">
    <citation type="submission" date="2021-06" db="EMBL/GenBank/DDBJ databases">
        <authorList>
            <person name="Kallberg Y."/>
            <person name="Tangrot J."/>
            <person name="Rosling A."/>
        </authorList>
    </citation>
    <scope>NUCLEOTIDE SEQUENCE</scope>
    <source>
        <strain evidence="1">IN212</strain>
    </source>
</reference>
<dbReference type="EMBL" id="CAJVPZ010074596">
    <property type="protein sequence ID" value="CAG8803212.1"/>
    <property type="molecule type" value="Genomic_DNA"/>
</dbReference>
<organism evidence="1 2">
    <name type="scientific">Racocetra fulgida</name>
    <dbReference type="NCBI Taxonomy" id="60492"/>
    <lineage>
        <taxon>Eukaryota</taxon>
        <taxon>Fungi</taxon>
        <taxon>Fungi incertae sedis</taxon>
        <taxon>Mucoromycota</taxon>
        <taxon>Glomeromycotina</taxon>
        <taxon>Glomeromycetes</taxon>
        <taxon>Diversisporales</taxon>
        <taxon>Gigasporaceae</taxon>
        <taxon>Racocetra</taxon>
    </lineage>
</organism>
<evidence type="ECO:0000313" key="2">
    <source>
        <dbReference type="Proteomes" id="UP000789396"/>
    </source>
</evidence>